<gene>
    <name evidence="2" type="ORF">S06H3_59768</name>
</gene>
<feature type="domain" description="CARDB" evidence="1">
    <location>
        <begin position="81"/>
        <end position="161"/>
    </location>
</feature>
<name>X1QLP4_9ZZZZ</name>
<feature type="non-terminal residue" evidence="2">
    <location>
        <position position="195"/>
    </location>
</feature>
<evidence type="ECO:0000259" key="1">
    <source>
        <dbReference type="Pfam" id="PF07705"/>
    </source>
</evidence>
<sequence>MPGGNWGEYNPRLELKPGEDVISVVVDPDNSVEELDETNNKASMTIENKGAKSKSQGIDLAIADSDLSVKKVPDGRFMACVAIHNNGSTTSPQFRVYFYSGDPNKGGKRLGRGYHMAGPIKPGNVWREAGYYNLDEDDSKIFVVVDPDNTVKESDETNNKAGQIVYQKDSKPKRALPITKNIDLAVSDREFLVKE</sequence>
<dbReference type="EMBL" id="BARV01038885">
    <property type="protein sequence ID" value="GAI51915.1"/>
    <property type="molecule type" value="Genomic_DNA"/>
</dbReference>
<evidence type="ECO:0000313" key="2">
    <source>
        <dbReference type="EMBL" id="GAI51915.1"/>
    </source>
</evidence>
<protein>
    <recommendedName>
        <fullName evidence="1">CARDB domain-containing protein</fullName>
    </recommendedName>
</protein>
<dbReference type="InterPro" id="IPR013783">
    <property type="entry name" value="Ig-like_fold"/>
</dbReference>
<dbReference type="InterPro" id="IPR011635">
    <property type="entry name" value="CARDB"/>
</dbReference>
<proteinExistence type="predicted"/>
<reference evidence="2" key="1">
    <citation type="journal article" date="2014" name="Front. Microbiol.">
        <title>High frequency of phylogenetically diverse reductive dehalogenase-homologous genes in deep subseafloor sedimentary metagenomes.</title>
        <authorList>
            <person name="Kawai M."/>
            <person name="Futagami T."/>
            <person name="Toyoda A."/>
            <person name="Takaki Y."/>
            <person name="Nishi S."/>
            <person name="Hori S."/>
            <person name="Arai W."/>
            <person name="Tsubouchi T."/>
            <person name="Morono Y."/>
            <person name="Uchiyama I."/>
            <person name="Ito T."/>
            <person name="Fujiyama A."/>
            <person name="Inagaki F."/>
            <person name="Takami H."/>
        </authorList>
    </citation>
    <scope>NUCLEOTIDE SEQUENCE</scope>
    <source>
        <strain evidence="2">Expedition CK06-06</strain>
    </source>
</reference>
<accession>X1QLP4</accession>
<organism evidence="2">
    <name type="scientific">marine sediment metagenome</name>
    <dbReference type="NCBI Taxonomy" id="412755"/>
    <lineage>
        <taxon>unclassified sequences</taxon>
        <taxon>metagenomes</taxon>
        <taxon>ecological metagenomes</taxon>
    </lineage>
</organism>
<feature type="domain" description="CARDB" evidence="1">
    <location>
        <begin position="16"/>
        <end position="43"/>
    </location>
</feature>
<comment type="caution">
    <text evidence="2">The sequence shown here is derived from an EMBL/GenBank/DDBJ whole genome shotgun (WGS) entry which is preliminary data.</text>
</comment>
<dbReference type="Gene3D" id="2.60.40.10">
    <property type="entry name" value="Immunoglobulins"/>
    <property type="match status" value="2"/>
</dbReference>
<dbReference type="Pfam" id="PF07705">
    <property type="entry name" value="CARDB"/>
    <property type="match status" value="2"/>
</dbReference>
<dbReference type="AlphaFoldDB" id="X1QLP4"/>